<name>A0A139IFD6_9PEZI</name>
<evidence type="ECO:0000259" key="2">
    <source>
        <dbReference type="PROSITE" id="PS50097"/>
    </source>
</evidence>
<dbReference type="Proteomes" id="UP000073492">
    <property type="component" value="Unassembled WGS sequence"/>
</dbReference>
<proteinExistence type="predicted"/>
<dbReference type="InterPro" id="IPR000210">
    <property type="entry name" value="BTB/POZ_dom"/>
</dbReference>
<dbReference type="Pfam" id="PF00651">
    <property type="entry name" value="BTB"/>
    <property type="match status" value="1"/>
</dbReference>
<protein>
    <recommendedName>
        <fullName evidence="2">BTB domain-containing protein</fullName>
    </recommendedName>
</protein>
<feature type="compositionally biased region" description="Low complexity" evidence="1">
    <location>
        <begin position="31"/>
        <end position="63"/>
    </location>
</feature>
<feature type="domain" description="BTB" evidence="2">
    <location>
        <begin position="87"/>
        <end position="153"/>
    </location>
</feature>
<dbReference type="SUPFAM" id="SSF54695">
    <property type="entry name" value="POZ domain"/>
    <property type="match status" value="1"/>
</dbReference>
<accession>A0A139IFD6</accession>
<dbReference type="PANTHER" id="PTHR46672">
    <property type="entry name" value="OS08G0495500 PROTEIN-RELATED"/>
    <property type="match status" value="1"/>
</dbReference>
<dbReference type="OrthoDB" id="6359816at2759"/>
<evidence type="ECO:0000256" key="1">
    <source>
        <dbReference type="SAM" id="MobiDB-lite"/>
    </source>
</evidence>
<dbReference type="InterPro" id="IPR011333">
    <property type="entry name" value="SKP1/BTB/POZ_sf"/>
</dbReference>
<dbReference type="STRING" id="113226.A0A139IFD6"/>
<gene>
    <name evidence="3" type="ORF">AC579_4250</name>
</gene>
<sequence length="311" mass="35048">MHNSPKHFTFSSAHRSPCPLGNRFSMETDDSSMSISSGESPPSSPDRPVSRSVSSSSDDSSTSEGERSSEAPYKKMVQRLWKTGEYSDLTIMTVDRQFKVHKNIICPASCYFKAVCSEELNETPPNSIGVSEPASVIKELLRAIYGYSPNVAKLLEDPVAAIRHLCEVLTAANKYQITRIEDQLYGAIPAMAFEKREYPHAHRIIIAIGQVLFEYRKIVALVTLQWYAGWTTKFFGCILYDDVGWQLLTLSPDYYKEVMREAYEVYHELAGEPVSSLEEMISSLSIEDGWEGRKTLMQRFLKRGQEQSGVA</sequence>
<organism evidence="3 4">
    <name type="scientific">Pseudocercospora musae</name>
    <dbReference type="NCBI Taxonomy" id="113226"/>
    <lineage>
        <taxon>Eukaryota</taxon>
        <taxon>Fungi</taxon>
        <taxon>Dikarya</taxon>
        <taxon>Ascomycota</taxon>
        <taxon>Pezizomycotina</taxon>
        <taxon>Dothideomycetes</taxon>
        <taxon>Dothideomycetidae</taxon>
        <taxon>Mycosphaerellales</taxon>
        <taxon>Mycosphaerellaceae</taxon>
        <taxon>Pseudocercospora</taxon>
    </lineage>
</organism>
<dbReference type="InterPro" id="IPR044714">
    <property type="entry name" value="AtSIBP1-like"/>
</dbReference>
<reference evidence="3 4" key="1">
    <citation type="submission" date="2015-07" db="EMBL/GenBank/DDBJ databases">
        <title>Comparative genomics of the Sigatoka disease complex on banana suggests a link between parallel evolutionary changes in Pseudocercospora fijiensis and Pseudocercospora eumusae and increased virulence on the banana host.</title>
        <authorList>
            <person name="Chang T.-C."/>
            <person name="Salvucci A."/>
            <person name="Crous P.W."/>
            <person name="Stergiopoulos I."/>
        </authorList>
    </citation>
    <scope>NUCLEOTIDE SEQUENCE [LARGE SCALE GENOMIC DNA]</scope>
    <source>
        <strain evidence="3 4">CBS 116634</strain>
    </source>
</reference>
<comment type="caution">
    <text evidence="3">The sequence shown here is derived from an EMBL/GenBank/DDBJ whole genome shotgun (WGS) entry which is preliminary data.</text>
</comment>
<dbReference type="Gene3D" id="3.30.710.10">
    <property type="entry name" value="Potassium Channel Kv1.1, Chain A"/>
    <property type="match status" value="1"/>
</dbReference>
<dbReference type="AlphaFoldDB" id="A0A139IFD6"/>
<evidence type="ECO:0000313" key="3">
    <source>
        <dbReference type="EMBL" id="KXT13463.1"/>
    </source>
</evidence>
<dbReference type="EMBL" id="LFZO01000117">
    <property type="protein sequence ID" value="KXT13463.1"/>
    <property type="molecule type" value="Genomic_DNA"/>
</dbReference>
<evidence type="ECO:0000313" key="4">
    <source>
        <dbReference type="Proteomes" id="UP000073492"/>
    </source>
</evidence>
<feature type="region of interest" description="Disordered" evidence="1">
    <location>
        <begin position="1"/>
        <end position="71"/>
    </location>
</feature>
<dbReference type="PROSITE" id="PS50097">
    <property type="entry name" value="BTB"/>
    <property type="match status" value="1"/>
</dbReference>
<keyword evidence="4" id="KW-1185">Reference proteome</keyword>